<evidence type="ECO:0000256" key="1">
    <source>
        <dbReference type="ARBA" id="ARBA00022598"/>
    </source>
</evidence>
<dbReference type="Gene3D" id="2.30.30.100">
    <property type="match status" value="1"/>
</dbReference>
<evidence type="ECO:0000256" key="2">
    <source>
        <dbReference type="ARBA" id="ARBA00023125"/>
    </source>
</evidence>
<dbReference type="EMBL" id="JBHUDE010000049">
    <property type="protein sequence ID" value="MFD1608333.1"/>
    <property type="molecule type" value="Genomic_DNA"/>
</dbReference>
<dbReference type="Pfam" id="PF08279">
    <property type="entry name" value="HTH_11"/>
    <property type="match status" value="1"/>
</dbReference>
<feature type="binding site" evidence="4">
    <location>
        <begin position="124"/>
        <end position="126"/>
    </location>
    <ligand>
        <name>biotin</name>
        <dbReference type="ChEBI" id="CHEBI:57586"/>
    </ligand>
</feature>
<keyword evidence="3 4" id="KW-0092">Biotin</keyword>
<dbReference type="InterPro" id="IPR003142">
    <property type="entry name" value="BPL_C"/>
</dbReference>
<comment type="catalytic activity">
    <reaction evidence="4">
        <text>biotin + L-lysyl-[protein] + ATP = N(6)-biotinyl-L-lysyl-[protein] + AMP + diphosphate + H(+)</text>
        <dbReference type="Rhea" id="RHEA:11756"/>
        <dbReference type="Rhea" id="RHEA-COMP:9752"/>
        <dbReference type="Rhea" id="RHEA-COMP:10505"/>
        <dbReference type="ChEBI" id="CHEBI:15378"/>
        <dbReference type="ChEBI" id="CHEBI:29969"/>
        <dbReference type="ChEBI" id="CHEBI:30616"/>
        <dbReference type="ChEBI" id="CHEBI:33019"/>
        <dbReference type="ChEBI" id="CHEBI:57586"/>
        <dbReference type="ChEBI" id="CHEBI:83144"/>
        <dbReference type="ChEBI" id="CHEBI:456215"/>
        <dbReference type="EC" id="6.3.4.15"/>
    </reaction>
</comment>
<evidence type="ECO:0000256" key="3">
    <source>
        <dbReference type="ARBA" id="ARBA00023267"/>
    </source>
</evidence>
<accession>A0ABW4HRR2</accession>
<dbReference type="Pfam" id="PF03099">
    <property type="entry name" value="BPL_LplA_LipB"/>
    <property type="match status" value="1"/>
</dbReference>
<feature type="binding site" evidence="4">
    <location>
        <position position="191"/>
    </location>
    <ligand>
        <name>biotin</name>
        <dbReference type="ChEBI" id="CHEBI:57586"/>
    </ligand>
</feature>
<keyword evidence="2 4" id="KW-0238">DNA-binding</keyword>
<dbReference type="InterPro" id="IPR011991">
    <property type="entry name" value="ArsR-like_HTH"/>
</dbReference>
<keyword evidence="4" id="KW-0678">Repressor</keyword>
<dbReference type="PROSITE" id="PS51733">
    <property type="entry name" value="BPL_LPL_CATALYTIC"/>
    <property type="match status" value="1"/>
</dbReference>
<feature type="domain" description="BPL/LPL catalytic" evidence="5">
    <location>
        <begin position="73"/>
        <end position="264"/>
    </location>
</feature>
<dbReference type="InterPro" id="IPR036390">
    <property type="entry name" value="WH_DNA-bd_sf"/>
</dbReference>
<dbReference type="HAMAP" id="MF_00978">
    <property type="entry name" value="Bifunct_BirA"/>
    <property type="match status" value="1"/>
</dbReference>
<keyword evidence="4" id="KW-0067">ATP-binding</keyword>
<comment type="similarity">
    <text evidence="4">Belongs to the biotin--protein ligase family.</text>
</comment>
<feature type="binding site" evidence="4">
    <location>
        <position position="120"/>
    </location>
    <ligand>
        <name>biotin</name>
        <dbReference type="ChEBI" id="CHEBI:57586"/>
    </ligand>
</feature>
<dbReference type="InterPro" id="IPR004408">
    <property type="entry name" value="Biotin_CoA_COase_ligase"/>
</dbReference>
<dbReference type="InterPro" id="IPR036388">
    <property type="entry name" value="WH-like_DNA-bd_sf"/>
</dbReference>
<comment type="caution">
    <text evidence="6">The sequence shown here is derived from an EMBL/GenBank/DDBJ whole genome shotgun (WGS) entry which is preliminary data.</text>
</comment>
<gene>
    <name evidence="4" type="primary">birA</name>
    <name evidence="6" type="ORF">ACFSBH_11755</name>
</gene>
<dbReference type="InterPro" id="IPR004143">
    <property type="entry name" value="BPL_LPL_catalytic"/>
</dbReference>
<dbReference type="EC" id="6.3.4.15" evidence="4"/>
<dbReference type="Gene3D" id="1.10.10.10">
    <property type="entry name" value="Winged helix-like DNA-binding domain superfamily/Winged helix DNA-binding domain"/>
    <property type="match status" value="1"/>
</dbReference>
<evidence type="ECO:0000259" key="5">
    <source>
        <dbReference type="PROSITE" id="PS51733"/>
    </source>
</evidence>
<keyword evidence="1 4" id="KW-0436">Ligase</keyword>
<dbReference type="InterPro" id="IPR030855">
    <property type="entry name" value="Bifunct_BirA"/>
</dbReference>
<keyword evidence="4" id="KW-0547">Nucleotide-binding</keyword>
<keyword evidence="4" id="KW-0804">Transcription</keyword>
<reference evidence="7" key="1">
    <citation type="journal article" date="2019" name="Int. J. Syst. Evol. Microbiol.">
        <title>The Global Catalogue of Microorganisms (GCM) 10K type strain sequencing project: providing services to taxonomists for standard genome sequencing and annotation.</title>
        <authorList>
            <consortium name="The Broad Institute Genomics Platform"/>
            <consortium name="The Broad Institute Genome Sequencing Center for Infectious Disease"/>
            <person name="Wu L."/>
            <person name="Ma J."/>
        </authorList>
    </citation>
    <scope>NUCLEOTIDE SEQUENCE [LARGE SCALE GENOMIC DNA]</scope>
    <source>
        <strain evidence="7">CGMCC 1.12376</strain>
    </source>
</reference>
<sequence>MVKVESNRNKLIQILSENKDNFISGQEISRILEISRNSVWKHMKALEKDGYVVEGVPRKGYRILKQPDKVSENTIKWGLETSWLGHTIIHKESGPSTQFLIHQAAQEGAKHGAVAILDEQTMGRGRMNRQWHSADKKGMWLSMLLRPMILPQQAPQLTLLTATVLADVLKKCTQVEPMIKWPNDILLKKKKIAGILTEMQAEQDRIQYIVIGVGLNINHSNDDLPESFTYQATSLYHETGKTWSTQMIIQQFLNEFEVSFDKYVKDGFTEVKQKWESYGFKLGEKIKITTPKGDTEAVFHGIAEDGALLIINSLGEKEKLYSGEIQWFE</sequence>
<dbReference type="RefSeq" id="WP_379597633.1">
    <property type="nucleotide sequence ID" value="NZ_JBHUDE010000049.1"/>
</dbReference>
<evidence type="ECO:0000313" key="6">
    <source>
        <dbReference type="EMBL" id="MFD1608333.1"/>
    </source>
</evidence>
<dbReference type="SUPFAM" id="SSF55681">
    <property type="entry name" value="Class II aaRS and biotin synthetases"/>
    <property type="match status" value="1"/>
</dbReference>
<dbReference type="SUPFAM" id="SSF46785">
    <property type="entry name" value="Winged helix' DNA-binding domain"/>
    <property type="match status" value="1"/>
</dbReference>
<organism evidence="6 7">
    <name type="scientific">Oceanobacillus luteolus</name>
    <dbReference type="NCBI Taxonomy" id="1274358"/>
    <lineage>
        <taxon>Bacteria</taxon>
        <taxon>Bacillati</taxon>
        <taxon>Bacillota</taxon>
        <taxon>Bacilli</taxon>
        <taxon>Bacillales</taxon>
        <taxon>Bacillaceae</taxon>
        <taxon>Oceanobacillus</taxon>
    </lineage>
</organism>
<dbReference type="Proteomes" id="UP001597221">
    <property type="component" value="Unassembled WGS sequence"/>
</dbReference>
<dbReference type="Pfam" id="PF02237">
    <property type="entry name" value="BPL_C"/>
    <property type="match status" value="1"/>
</dbReference>
<evidence type="ECO:0000313" key="7">
    <source>
        <dbReference type="Proteomes" id="UP001597221"/>
    </source>
</evidence>
<dbReference type="CDD" id="cd00090">
    <property type="entry name" value="HTH_ARSR"/>
    <property type="match status" value="1"/>
</dbReference>
<dbReference type="Gene3D" id="3.30.930.10">
    <property type="entry name" value="Bira Bifunctional Protein, Domain 2"/>
    <property type="match status" value="1"/>
</dbReference>
<dbReference type="GO" id="GO:0004077">
    <property type="term" value="F:biotin--[biotin carboxyl-carrier protein] ligase activity"/>
    <property type="evidence" value="ECO:0007669"/>
    <property type="project" value="UniProtKB-EC"/>
</dbReference>
<dbReference type="NCBIfam" id="TIGR00121">
    <property type="entry name" value="birA_ligase"/>
    <property type="match status" value="1"/>
</dbReference>
<feature type="DNA-binding region" description="H-T-H motif" evidence="4">
    <location>
        <begin position="25"/>
        <end position="44"/>
    </location>
</feature>
<dbReference type="PANTHER" id="PTHR12835:SF5">
    <property type="entry name" value="BIOTIN--PROTEIN LIGASE"/>
    <property type="match status" value="1"/>
</dbReference>
<dbReference type="PANTHER" id="PTHR12835">
    <property type="entry name" value="BIOTIN PROTEIN LIGASE"/>
    <property type="match status" value="1"/>
</dbReference>
<comment type="caution">
    <text evidence="4">Lacks conserved residue(s) required for the propagation of feature annotation.</text>
</comment>
<evidence type="ECO:0000256" key="4">
    <source>
        <dbReference type="HAMAP-Rule" id="MF_00978"/>
    </source>
</evidence>
<comment type="function">
    <text evidence="4">Acts both as a biotin--[acetyl-CoA-carboxylase] ligase and a repressor.</text>
</comment>
<keyword evidence="4" id="KW-0805">Transcription regulation</keyword>
<dbReference type="InterPro" id="IPR013196">
    <property type="entry name" value="HTH_11"/>
</dbReference>
<dbReference type="InterPro" id="IPR045864">
    <property type="entry name" value="aa-tRNA-synth_II/BPL/LPL"/>
</dbReference>
<keyword evidence="7" id="KW-1185">Reference proteome</keyword>
<dbReference type="CDD" id="cd16442">
    <property type="entry name" value="BPL"/>
    <property type="match status" value="1"/>
</dbReference>
<proteinExistence type="inferred from homology"/>
<name>A0ABW4HRR2_9BACI</name>
<protein>
    <recommendedName>
        <fullName evidence="4">Bifunctional ligase/repressor BirA</fullName>
    </recommendedName>
    <alternativeName>
        <fullName evidence="4">Biotin--[acetyl-CoA-carboxylase] ligase</fullName>
        <ecNumber evidence="4">6.3.4.15</ecNumber>
    </alternativeName>
    <alternativeName>
        <fullName evidence="4">Biotin--protein ligase</fullName>
    </alternativeName>
    <alternativeName>
        <fullName evidence="4">Biotin-[acetyl-CoA carboxylase] synthetase</fullName>
    </alternativeName>
</protein>